<dbReference type="AlphaFoldDB" id="A0A7W0HLR5"/>
<dbReference type="PROSITE" id="PS51257">
    <property type="entry name" value="PROKAR_LIPOPROTEIN"/>
    <property type="match status" value="1"/>
</dbReference>
<accession>A0A7W0HLR5</accession>
<evidence type="ECO:0008006" key="3">
    <source>
        <dbReference type="Google" id="ProtNLM"/>
    </source>
</evidence>
<name>A0A7W0HLR5_9BACT</name>
<evidence type="ECO:0000313" key="1">
    <source>
        <dbReference type="EMBL" id="MBA2882604.1"/>
    </source>
</evidence>
<dbReference type="RefSeq" id="WP_181552237.1">
    <property type="nucleotide sequence ID" value="NZ_JACDUS010000011.1"/>
</dbReference>
<protein>
    <recommendedName>
        <fullName evidence="3">DUF4292 domain-containing protein</fullName>
    </recommendedName>
</protein>
<evidence type="ECO:0000313" key="2">
    <source>
        <dbReference type="Proteomes" id="UP000525298"/>
    </source>
</evidence>
<gene>
    <name evidence="1" type="ORF">HNR65_002958</name>
</gene>
<reference evidence="1 2" key="1">
    <citation type="submission" date="2020-07" db="EMBL/GenBank/DDBJ databases">
        <title>Genomic Encyclopedia of Type Strains, Phase IV (KMG-IV): sequencing the most valuable type-strain genomes for metagenomic binning, comparative biology and taxonomic classification.</title>
        <authorList>
            <person name="Goeker M."/>
        </authorList>
    </citation>
    <scope>NUCLEOTIDE SEQUENCE [LARGE SCALE GENOMIC DNA]</scope>
    <source>
        <strain evidence="1 2">DSM 17721</strain>
    </source>
</reference>
<proteinExistence type="predicted"/>
<organism evidence="1 2">
    <name type="scientific">Desulfosalsimonas propionicica</name>
    <dbReference type="NCBI Taxonomy" id="332175"/>
    <lineage>
        <taxon>Bacteria</taxon>
        <taxon>Pseudomonadati</taxon>
        <taxon>Thermodesulfobacteriota</taxon>
        <taxon>Desulfobacteria</taxon>
        <taxon>Desulfobacterales</taxon>
        <taxon>Desulfosalsimonadaceae</taxon>
        <taxon>Desulfosalsimonas</taxon>
    </lineage>
</organism>
<dbReference type="Proteomes" id="UP000525298">
    <property type="component" value="Unassembled WGS sequence"/>
</dbReference>
<comment type="caution">
    <text evidence="1">The sequence shown here is derived from an EMBL/GenBank/DDBJ whole genome shotgun (WGS) entry which is preliminary data.</text>
</comment>
<keyword evidence="2" id="KW-1185">Reference proteome</keyword>
<dbReference type="EMBL" id="JACDUS010000011">
    <property type="protein sequence ID" value="MBA2882604.1"/>
    <property type="molecule type" value="Genomic_DNA"/>
</dbReference>
<sequence>MNNGKYPHCRGFRPVRPAFILVFLVFMAAGCAGLPEIRLEGPVFQSRVKAGCRQVFADTPRQMVHSMTARMPNNETYHGISVTRVMPQSARIKCVIMSIQGLVLFSGQANGEIRVERAIGPFDSEQFAKRLFADIRQVFLPPRGLMVAAGKNSDNHPVCRYFLDEGGFLDVVQVAANHAQIIEYSQGKKKRQSVSLTWEQMPEASGSPLKNGPPDKIVLRRHGAFGYRLELERIEQNPDFANLP</sequence>